<organism evidence="2 3">
    <name type="scientific">Mycetohabitans rhizoxinica</name>
    <dbReference type="NCBI Taxonomy" id="412963"/>
    <lineage>
        <taxon>Bacteria</taxon>
        <taxon>Pseudomonadati</taxon>
        <taxon>Pseudomonadota</taxon>
        <taxon>Betaproteobacteria</taxon>
        <taxon>Burkholderiales</taxon>
        <taxon>Burkholderiaceae</taxon>
        <taxon>Mycetohabitans</taxon>
    </lineage>
</organism>
<evidence type="ECO:0000313" key="3">
    <source>
        <dbReference type="Proteomes" id="UP001493153"/>
    </source>
</evidence>
<sequence>MRCNHRMSVAATGDAVLWRRLTRVTGERMIMDMQNSLRRELDIYTRRSKALAEAAWIDASRVIDLIARDGLDVRYIPKIAASDLQCVGFEAQARLKGTTGRAGTDNFLGCLERTGIVSPVDVWLCEEVEQAIGRWAQREMYPAVSIKLHPDTIACGPALDEVIKALRYLNVEIELGAGVPLAKDSTLSCVGRLRDSGAKVIIDDFGAGYTNYQRLAGTHFDSVKLDKNLVCGSDGARGRVVLASVCDLCRKLGLKVIAAGIETRDQLEIARTLNIDFFQGPYFGLELSWDEASEYFAMQRVRHTA</sequence>
<name>A0ABZ2PYW3_9BURK</name>
<dbReference type="InterPro" id="IPR050706">
    <property type="entry name" value="Cyclic-di-GMP_PDE-like"/>
</dbReference>
<proteinExistence type="predicted"/>
<reference evidence="2 3" key="1">
    <citation type="submission" date="2020-09" db="EMBL/GenBank/DDBJ databases">
        <title>Genome sequences of Mycetohabitans spp.</title>
        <authorList>
            <person name="Carter M.E."/>
            <person name="Carpenter S.C.D."/>
            <person name="Bogdanove A.J."/>
        </authorList>
    </citation>
    <scope>NUCLEOTIDE SEQUENCE [LARGE SCALE GENOMIC DNA]</scope>
    <source>
        <strain evidence="2 3">B12</strain>
        <plasmid evidence="2 3">megaplasmid</plasmid>
    </source>
</reference>
<evidence type="ECO:0000313" key="2">
    <source>
        <dbReference type="EMBL" id="WXK38281.1"/>
    </source>
</evidence>
<dbReference type="InterPro" id="IPR035919">
    <property type="entry name" value="EAL_sf"/>
</dbReference>
<keyword evidence="2" id="KW-0614">Plasmid</keyword>
<evidence type="ECO:0000259" key="1">
    <source>
        <dbReference type="PROSITE" id="PS50883"/>
    </source>
</evidence>
<dbReference type="CDD" id="cd01948">
    <property type="entry name" value="EAL"/>
    <property type="match status" value="1"/>
</dbReference>
<dbReference type="PANTHER" id="PTHR33121">
    <property type="entry name" value="CYCLIC DI-GMP PHOSPHODIESTERASE PDEF"/>
    <property type="match status" value="1"/>
</dbReference>
<dbReference type="EMBL" id="CP062175">
    <property type="protein sequence ID" value="WXK38281.1"/>
    <property type="molecule type" value="Genomic_DNA"/>
</dbReference>
<dbReference type="Pfam" id="PF00563">
    <property type="entry name" value="EAL"/>
    <property type="match status" value="1"/>
</dbReference>
<feature type="domain" description="EAL" evidence="1">
    <location>
        <begin position="55"/>
        <end position="300"/>
    </location>
</feature>
<geneLocation type="plasmid" evidence="2 3">
    <name>megaplasmid</name>
</geneLocation>
<accession>A0ABZ2PYW3</accession>
<dbReference type="PROSITE" id="PS50883">
    <property type="entry name" value="EAL"/>
    <property type="match status" value="1"/>
</dbReference>
<keyword evidence="3" id="KW-1185">Reference proteome</keyword>
<dbReference type="SMART" id="SM00052">
    <property type="entry name" value="EAL"/>
    <property type="match status" value="1"/>
</dbReference>
<dbReference type="SUPFAM" id="SSF141868">
    <property type="entry name" value="EAL domain-like"/>
    <property type="match status" value="1"/>
</dbReference>
<dbReference type="InterPro" id="IPR001633">
    <property type="entry name" value="EAL_dom"/>
</dbReference>
<dbReference type="Proteomes" id="UP001493153">
    <property type="component" value="Plasmid megaplasmid"/>
</dbReference>
<dbReference type="PANTHER" id="PTHR33121:SF79">
    <property type="entry name" value="CYCLIC DI-GMP PHOSPHODIESTERASE PDED-RELATED"/>
    <property type="match status" value="1"/>
</dbReference>
<dbReference type="Gene3D" id="3.20.20.450">
    <property type="entry name" value="EAL domain"/>
    <property type="match status" value="1"/>
</dbReference>
<protein>
    <submittedName>
        <fullName evidence="2">EAL domain-containing protein</fullName>
    </submittedName>
</protein>
<gene>
    <name evidence="2" type="ORF">IHE29_02920</name>
</gene>